<dbReference type="Proteomes" id="UP001451571">
    <property type="component" value="Chromosome"/>
</dbReference>
<sequence length="393" mass="47187">MRILWMDWDSLGREGIYNEFKRRGYEVEHFILNRTEDMRLNREYAEKMIRFMAGKNFDLVFSYNYFPVVSIACNACRVKYISWVYDSPVVALYSNTIVFPYNYVFIFDKAAYLDLLKLGINTVYYLPMATDIKTYDGYEMDRSIYDVYAAPISFVGSTYSEKKHRLYNRLQNVDDYTRGYLEGIVQAQKKLYGELILEELLTPDIMEEIETVQRWTMNEDGFERPAWVFAQYYLARRVTTLERREILQMLSEKYRMVLYTNEKTPHLPKVENRGPAGRLRESVYIYRCSDINLNMSLRSIVSGMPYRIFEIMGSGGFLLSNYQEDFLEYFVPGEDFDYYTSYEDLMEKVEYYLSHKKERKEIARNGYEKIKKYHSFEKRLDLILDIIKEERKY</sequence>
<dbReference type="EMBL" id="CP146256">
    <property type="protein sequence ID" value="XAH74895.1"/>
    <property type="molecule type" value="Genomic_DNA"/>
</dbReference>
<feature type="domain" description="Spore protein YkvP/CgeB glycosyl transferase-like" evidence="1">
    <location>
        <begin position="244"/>
        <end position="385"/>
    </location>
</feature>
<dbReference type="SUPFAM" id="SSF53756">
    <property type="entry name" value="UDP-Glycosyltransferase/glycogen phosphorylase"/>
    <property type="match status" value="1"/>
</dbReference>
<name>A0ABZ3EZB5_9FIRM</name>
<keyword evidence="3" id="KW-1185">Reference proteome</keyword>
<accession>A0ABZ3EZB5</accession>
<protein>
    <submittedName>
        <fullName evidence="2">Glycosyltransferase</fullName>
        <ecNumber evidence="2">2.4.-.-</ecNumber>
    </submittedName>
</protein>
<gene>
    <name evidence="2" type="ORF">V6984_03765</name>
</gene>
<dbReference type="EC" id="2.4.-.-" evidence="2"/>
<organism evidence="2 3">
    <name type="scientific">Kineothrix sedimenti</name>
    <dbReference type="NCBI Taxonomy" id="3123317"/>
    <lineage>
        <taxon>Bacteria</taxon>
        <taxon>Bacillati</taxon>
        <taxon>Bacillota</taxon>
        <taxon>Clostridia</taxon>
        <taxon>Lachnospirales</taxon>
        <taxon>Lachnospiraceae</taxon>
        <taxon>Kineothrix</taxon>
    </lineage>
</organism>
<evidence type="ECO:0000259" key="1">
    <source>
        <dbReference type="Pfam" id="PF13524"/>
    </source>
</evidence>
<dbReference type="Gene3D" id="3.40.50.2000">
    <property type="entry name" value="Glycogen Phosphorylase B"/>
    <property type="match status" value="1"/>
</dbReference>
<dbReference type="GO" id="GO:0016757">
    <property type="term" value="F:glycosyltransferase activity"/>
    <property type="evidence" value="ECO:0007669"/>
    <property type="project" value="UniProtKB-KW"/>
</dbReference>
<dbReference type="Pfam" id="PF13524">
    <property type="entry name" value="Glyco_trans_1_2"/>
    <property type="match status" value="1"/>
</dbReference>
<keyword evidence="2" id="KW-0328">Glycosyltransferase</keyword>
<dbReference type="InterPro" id="IPR055259">
    <property type="entry name" value="YkvP/CgeB_Glyco_trans-like"/>
</dbReference>
<keyword evidence="2" id="KW-0808">Transferase</keyword>
<reference evidence="2 3" key="1">
    <citation type="submission" date="2024-02" db="EMBL/GenBank/DDBJ databases">
        <title>Bacterial strain from lacustrine sediment.</title>
        <authorList>
            <person name="Petit C."/>
            <person name="Fadhlaoui K."/>
        </authorList>
    </citation>
    <scope>NUCLEOTIDE SEQUENCE [LARGE SCALE GENOMIC DNA]</scope>
    <source>
        <strain evidence="2 3">IPX-CK</strain>
    </source>
</reference>
<dbReference type="RefSeq" id="WP_342758473.1">
    <property type="nucleotide sequence ID" value="NZ_CP146256.1"/>
</dbReference>
<evidence type="ECO:0000313" key="2">
    <source>
        <dbReference type="EMBL" id="XAH74895.1"/>
    </source>
</evidence>
<proteinExistence type="predicted"/>
<evidence type="ECO:0000313" key="3">
    <source>
        <dbReference type="Proteomes" id="UP001451571"/>
    </source>
</evidence>